<feature type="compositionally biased region" description="Basic and acidic residues" evidence="1">
    <location>
        <begin position="879"/>
        <end position="899"/>
    </location>
</feature>
<feature type="compositionally biased region" description="Basic residues" evidence="1">
    <location>
        <begin position="682"/>
        <end position="694"/>
    </location>
</feature>
<feature type="region of interest" description="Disordered" evidence="1">
    <location>
        <begin position="592"/>
        <end position="913"/>
    </location>
</feature>
<feature type="region of interest" description="Disordered" evidence="1">
    <location>
        <begin position="1"/>
        <end position="104"/>
    </location>
</feature>
<dbReference type="Proteomes" id="UP000775547">
    <property type="component" value="Unassembled WGS sequence"/>
</dbReference>
<feature type="compositionally biased region" description="Basic and acidic residues" evidence="1">
    <location>
        <begin position="402"/>
        <end position="441"/>
    </location>
</feature>
<evidence type="ECO:0000313" key="3">
    <source>
        <dbReference type="Proteomes" id="UP000775547"/>
    </source>
</evidence>
<feature type="compositionally biased region" description="Basic and acidic residues" evidence="1">
    <location>
        <begin position="318"/>
        <end position="339"/>
    </location>
</feature>
<feature type="compositionally biased region" description="Basic and acidic residues" evidence="1">
    <location>
        <begin position="490"/>
        <end position="503"/>
    </location>
</feature>
<comment type="caution">
    <text evidence="2">The sequence shown here is derived from an EMBL/GenBank/DDBJ whole genome shotgun (WGS) entry which is preliminary data.</text>
</comment>
<evidence type="ECO:0000256" key="1">
    <source>
        <dbReference type="SAM" id="MobiDB-lite"/>
    </source>
</evidence>
<reference evidence="2" key="1">
    <citation type="submission" date="2020-07" db="EMBL/GenBank/DDBJ databases">
        <authorList>
            <person name="Nieuwenhuis M."/>
            <person name="Van De Peppel L.J.J."/>
        </authorList>
    </citation>
    <scope>NUCLEOTIDE SEQUENCE</scope>
    <source>
        <strain evidence="2">AP01</strain>
        <tissue evidence="2">Mycelium</tissue>
    </source>
</reference>
<sequence length="1898" mass="211381">MNYDEEVPTSDIDEKDLSSHSDPKNLFHVPPLVFLRSDTNSPRKRRKLNHEEYNSSPPLNTPFRSNTSVRRPPTSPSPQPCLGNTPESSSLVNTPSSHNGTHDMGVHQTWIEHHDDVLSPDPMNLLDDTKHHGYEAFDRASPASHLDIDVNHHSGTASEVDAPFLNYVNDDSPPSSPPHNDSTEFLDPSTLFSPNSPPLPELSQTRSTASPPSLLLADASATPPSRGAHDPDYGADDEGDEPSAPSPLHDQATSPLSSPPQSPNTPGAPLPAEVDVDPIGATTGFRRLRPRNENHLKPFTMDRLRYMNQIKGVPDAMVRQRDIERETERDRRRREQYEGREDDDVEHQQEEEPEDSGDERRRHRSQSTNAEAGPSNYNRQQQVQPVYFGILAAEDLSSSGEEGAKEREKRSKEQKRIERKVAKEAREREAREKEQERETARIRKAKAFPLKERDKNQPSRSAKGKGKERSRSPEHQDALDTTLAPSPKSQSREPRRNSYHDIDVMALSQPRSPSSSPLSPIHQPRHHSQTTSQSPSNFRAYSSSSEDHNDDGDDEEGSQSTAHLPKGFKNLGKMYPAFMLKKMLNGTINLNKASKKFSSPDPRNDDNDNVHLMPGQSKKRWSNNVQTNMVIKGDSESEDDGDEVPFNGDSAPNVSIPSGHGSESGGAWSVSDSEPRASGSRVNHRTRNGYTRHGRSADVLELTSSSDDGSSGPSSSSSEDEVDDLLIQAHLASGSGWGNTGTGANRKPGSGGRRMAREGDLIDYMLSRTTVVRREPRTRTIKSKGTNRSKGYRASGSGGGGNGGGGGGGGNGSRRSGTTGASLGKYKIDVTTRGARGGGGHTRQTKLNLKPTEQAGGGRHRAPALSPSSPRHTPPPHNYESHYDDPDRVDAVPEFDASKKKTRREKARERRERAKGYGQYTFAGGDARILTGRGAPMVTVHIQEDQAFRHALIPLSQEWGRPIQPYGPKGIELDTVMGTDKPLSKRVGQQQRDRDHFIDSEVEPPPTKLQSIRSDFDIPGLRSGLRFGDATYIGQGWLHQLIHIPPCPDTLREPIPVSLQGIELGSSRGIDGYASTLGRIFNALFDLITTRPTIEGTDEEQEWHALRRTAPQLLLWFLSKATESEAKVLRGAVEGQLSTFVGRMREESLAADAIDVFTLSVCWFAVELSIRLGLSFLPTSNALQKVQSPPNALRQSTALLVLYLLEFGFEKTMFPILNDAPLDGSTTAQYAAELWISLFHIASKPCDADDTPEKRSHPLLDIVKDTLAGPLEKGASSLQASEAIWRTIFSLCALTQFNVHGMSTEKSRLPACWDLVVWALKRIRLTADPVADQNLSPITLNKRDEYIGLIMVRCFHLWSRWHWPLDDAMVLFHQLIDIFRSRKFAGLRNERSDYPSFMTQCDFSVLKKYERRDSAYVLFLKLIVQAVGWDDADPNRSLSPKAKKLLSMATPRGLLPFSKKSPTVVQDLSMLYNRLGAVVIGIRLDPTSHVSRIAQMQQYVDFSDADETTRLAIIRGMMCLTKILKHIGLSIDGTKEWIESMVVVLTQEFKSSIRMTEQAPEITEEQTLLQSRIHFSVQLLVGSIRQVIKAYQDQSQYPDPILLACVESILKCSQKLTDAPRTSEEIRRLIQTFLDARKLALPPPERPRIILPVDPESQESQYELGEWDVNFDDPDALAAFDQDAQPTPNFSAMEMAARSYLDKAIWWASRNLSNRIRDSQSEAVYIDLWLDCFLGIADLARHGGDKANMGELYKDEYIETLMMVLVSENSTREREFVSLLLSVDGCQHTLLVGVPVDVDDPPCVPQDILRAMLRNIASLQQEAIINGSAALDCQKYIGFCIKMFQTMNENYSNLAGEGEARRKYIERCGSIVQMLQEHQGLRDHPRLATWMAWARNLN</sequence>
<protein>
    <submittedName>
        <fullName evidence="2">Uncharacterized protein</fullName>
    </submittedName>
</protein>
<keyword evidence="3" id="KW-1185">Reference proteome</keyword>
<feature type="compositionally biased region" description="Acidic residues" evidence="1">
    <location>
        <begin position="340"/>
        <end position="357"/>
    </location>
</feature>
<organism evidence="2 3">
    <name type="scientific">Asterophora parasitica</name>
    <dbReference type="NCBI Taxonomy" id="117018"/>
    <lineage>
        <taxon>Eukaryota</taxon>
        <taxon>Fungi</taxon>
        <taxon>Dikarya</taxon>
        <taxon>Basidiomycota</taxon>
        <taxon>Agaricomycotina</taxon>
        <taxon>Agaricomycetes</taxon>
        <taxon>Agaricomycetidae</taxon>
        <taxon>Agaricales</taxon>
        <taxon>Tricholomatineae</taxon>
        <taxon>Lyophyllaceae</taxon>
        <taxon>Asterophora</taxon>
    </lineage>
</organism>
<dbReference type="Pfam" id="PF09462">
    <property type="entry name" value="Mus7"/>
    <property type="match status" value="1"/>
</dbReference>
<feature type="compositionally biased region" description="Polar residues" evidence="1">
    <location>
        <begin position="85"/>
        <end position="99"/>
    </location>
</feature>
<gene>
    <name evidence="2" type="ORF">DXG03_001570</name>
</gene>
<dbReference type="PANTHER" id="PTHR28122">
    <property type="entry name" value="E3 UBIQUITIN-PROTEIN LIGASE SUBSTRATE RECEPTOR MMS22"/>
    <property type="match status" value="1"/>
</dbReference>
<name>A0A9P7K967_9AGAR</name>
<accession>A0A9P7K967</accession>
<dbReference type="GO" id="GO:0035361">
    <property type="term" value="C:Cul8-RING ubiquitin ligase complex"/>
    <property type="evidence" value="ECO:0007669"/>
    <property type="project" value="TreeGrafter"/>
</dbReference>
<dbReference type="PANTHER" id="PTHR28122:SF1">
    <property type="entry name" value="E3 UBIQUITIN-PROTEIN LIGASE SUBSTRATE RECEPTOR MMS22"/>
    <property type="match status" value="1"/>
</dbReference>
<feature type="compositionally biased region" description="Low complexity" evidence="1">
    <location>
        <begin position="704"/>
        <end position="717"/>
    </location>
</feature>
<dbReference type="OrthoDB" id="2386201at2759"/>
<feature type="region of interest" description="Disordered" evidence="1">
    <location>
        <begin position="164"/>
        <end position="569"/>
    </location>
</feature>
<feature type="compositionally biased region" description="Basic and acidic residues" evidence="1">
    <location>
        <begin position="290"/>
        <end position="305"/>
    </location>
</feature>
<proteinExistence type="predicted"/>
<feature type="compositionally biased region" description="Polar residues" evidence="1">
    <location>
        <begin position="366"/>
        <end position="384"/>
    </location>
</feature>
<reference evidence="2" key="2">
    <citation type="submission" date="2021-10" db="EMBL/GenBank/DDBJ databases">
        <title>Phylogenomics reveals ancestral predisposition of the termite-cultivated fungus Termitomyces towards a domesticated lifestyle.</title>
        <authorList>
            <person name="Auxier B."/>
            <person name="Grum-Grzhimaylo A."/>
            <person name="Cardenas M.E."/>
            <person name="Lodge J.D."/>
            <person name="Laessoe T."/>
            <person name="Pedersen O."/>
            <person name="Smith M.E."/>
            <person name="Kuyper T.W."/>
            <person name="Franco-Molano E.A."/>
            <person name="Baroni T.J."/>
            <person name="Aanen D.K."/>
        </authorList>
    </citation>
    <scope>NUCLEOTIDE SEQUENCE</scope>
    <source>
        <strain evidence="2">AP01</strain>
        <tissue evidence="2">Mycelium</tissue>
    </source>
</reference>
<dbReference type="EMBL" id="JABCKV010000134">
    <property type="protein sequence ID" value="KAG5643106.1"/>
    <property type="molecule type" value="Genomic_DNA"/>
</dbReference>
<dbReference type="InterPro" id="IPR019021">
    <property type="entry name" value="Mms22"/>
</dbReference>
<feature type="compositionally biased region" description="Basic residues" evidence="1">
    <location>
        <begin position="779"/>
        <end position="791"/>
    </location>
</feature>
<feature type="compositionally biased region" description="Polar residues" evidence="1">
    <location>
        <begin position="529"/>
        <end position="541"/>
    </location>
</feature>
<evidence type="ECO:0000313" key="2">
    <source>
        <dbReference type="EMBL" id="KAG5643106.1"/>
    </source>
</evidence>
<feature type="compositionally biased region" description="Pro residues" evidence="1">
    <location>
        <begin position="257"/>
        <end position="269"/>
    </location>
</feature>
<feature type="compositionally biased region" description="Acidic residues" evidence="1">
    <location>
        <begin position="1"/>
        <end position="14"/>
    </location>
</feature>
<feature type="compositionally biased region" description="Acidic residues" evidence="1">
    <location>
        <begin position="548"/>
        <end position="557"/>
    </location>
</feature>
<dbReference type="GO" id="GO:0031297">
    <property type="term" value="P:replication fork processing"/>
    <property type="evidence" value="ECO:0007669"/>
    <property type="project" value="InterPro"/>
</dbReference>
<dbReference type="GO" id="GO:0005634">
    <property type="term" value="C:nucleus"/>
    <property type="evidence" value="ECO:0007669"/>
    <property type="project" value="InterPro"/>
</dbReference>
<dbReference type="GO" id="GO:0000724">
    <property type="term" value="P:double-strand break repair via homologous recombination"/>
    <property type="evidence" value="ECO:0007669"/>
    <property type="project" value="TreeGrafter"/>
</dbReference>
<feature type="compositionally biased region" description="Basic and acidic residues" evidence="1">
    <location>
        <begin position="465"/>
        <end position="478"/>
    </location>
</feature>
<feature type="compositionally biased region" description="Polar residues" evidence="1">
    <location>
        <begin position="202"/>
        <end position="211"/>
    </location>
</feature>
<feature type="compositionally biased region" description="Gly residues" evidence="1">
    <location>
        <begin position="796"/>
        <end position="812"/>
    </location>
</feature>
<feature type="compositionally biased region" description="Basic and acidic residues" evidence="1">
    <location>
        <begin position="15"/>
        <end position="25"/>
    </location>
</feature>
<feature type="compositionally biased region" description="Low complexity" evidence="1">
    <location>
        <begin position="508"/>
        <end position="520"/>
    </location>
</feature>